<keyword evidence="1" id="KW-0812">Transmembrane</keyword>
<keyword evidence="1" id="KW-1133">Transmembrane helix</keyword>
<name>A0A2M6W5H5_9BACT</name>
<sequence>MIKIIRHSLIATVGLMAGALLTRQLSFPWIVIGAIIWGISSLIFDYPLNPLYWFLGQIGLTFCLVFCVIFHMSKKMHH</sequence>
<comment type="caution">
    <text evidence="2">The sequence shown here is derived from an EMBL/GenBank/DDBJ whole genome shotgun (WGS) entry which is preliminary data.</text>
</comment>
<evidence type="ECO:0000313" key="3">
    <source>
        <dbReference type="Proteomes" id="UP000231426"/>
    </source>
</evidence>
<evidence type="ECO:0000256" key="1">
    <source>
        <dbReference type="SAM" id="Phobius"/>
    </source>
</evidence>
<dbReference type="AlphaFoldDB" id="A0A2M6W5H5"/>
<dbReference type="Proteomes" id="UP000231426">
    <property type="component" value="Unassembled WGS sequence"/>
</dbReference>
<feature type="transmembrane region" description="Helical" evidence="1">
    <location>
        <begin position="50"/>
        <end position="72"/>
    </location>
</feature>
<dbReference type="EMBL" id="PFBV01000005">
    <property type="protein sequence ID" value="PIT88059.1"/>
    <property type="molecule type" value="Genomic_DNA"/>
</dbReference>
<feature type="transmembrane region" description="Helical" evidence="1">
    <location>
        <begin position="25"/>
        <end position="44"/>
    </location>
</feature>
<protein>
    <submittedName>
        <fullName evidence="2">Uncharacterized protein</fullName>
    </submittedName>
</protein>
<keyword evidence="1" id="KW-0472">Membrane</keyword>
<proteinExistence type="predicted"/>
<reference evidence="3" key="1">
    <citation type="submission" date="2017-09" db="EMBL/GenBank/DDBJ databases">
        <title>Depth-based differentiation of microbial function through sediment-hosted aquifers and enrichment of novel symbionts in the deep terrestrial subsurface.</title>
        <authorList>
            <person name="Probst A.J."/>
            <person name="Ladd B."/>
            <person name="Jarett J.K."/>
            <person name="Geller-Mcgrath D.E."/>
            <person name="Sieber C.M.K."/>
            <person name="Emerson J.B."/>
            <person name="Anantharaman K."/>
            <person name="Thomas B.C."/>
            <person name="Malmstrom R."/>
            <person name="Stieglmeier M."/>
            <person name="Klingl A."/>
            <person name="Woyke T."/>
            <person name="Ryan C.M."/>
            <person name="Banfield J.F."/>
        </authorList>
    </citation>
    <scope>NUCLEOTIDE SEQUENCE [LARGE SCALE GENOMIC DNA]</scope>
</reference>
<gene>
    <name evidence="2" type="ORF">COU29_03535</name>
</gene>
<evidence type="ECO:0000313" key="2">
    <source>
        <dbReference type="EMBL" id="PIT88059.1"/>
    </source>
</evidence>
<accession>A0A2M6W5H5</accession>
<organism evidence="2 3">
    <name type="scientific">Candidatus Magasanikbacteria bacterium CG10_big_fil_rev_8_21_14_0_10_36_32</name>
    <dbReference type="NCBI Taxonomy" id="1974646"/>
    <lineage>
        <taxon>Bacteria</taxon>
        <taxon>Candidatus Magasanikiibacteriota</taxon>
    </lineage>
</organism>